<accession>A0A061GX44</accession>
<dbReference type="InParanoid" id="A0A061GX44"/>
<dbReference type="HOGENOM" id="CLU_2417650_0_0_1"/>
<dbReference type="Gramene" id="EOY33742">
    <property type="protein sequence ID" value="EOY33742"/>
    <property type="gene ID" value="TCM_041638"/>
</dbReference>
<dbReference type="Proteomes" id="UP000026915">
    <property type="component" value="Chromosome 9"/>
</dbReference>
<proteinExistence type="predicted"/>
<reference evidence="1 2" key="1">
    <citation type="journal article" date="2013" name="Genome Biol.">
        <title>The genome sequence of the most widely cultivated cacao type and its use to identify candidate genes regulating pod color.</title>
        <authorList>
            <person name="Motamayor J.C."/>
            <person name="Mockaitis K."/>
            <person name="Schmutz J."/>
            <person name="Haiminen N."/>
            <person name="Iii D.L."/>
            <person name="Cornejo O."/>
            <person name="Findley S.D."/>
            <person name="Zheng P."/>
            <person name="Utro F."/>
            <person name="Royaert S."/>
            <person name="Saski C."/>
            <person name="Jenkins J."/>
            <person name="Podicheti R."/>
            <person name="Zhao M."/>
            <person name="Scheffler B.E."/>
            <person name="Stack J.C."/>
            <person name="Feltus F.A."/>
            <person name="Mustiga G.M."/>
            <person name="Amores F."/>
            <person name="Phillips W."/>
            <person name="Marelli J.P."/>
            <person name="May G.D."/>
            <person name="Shapiro H."/>
            <person name="Ma J."/>
            <person name="Bustamante C.D."/>
            <person name="Schnell R.J."/>
            <person name="Main D."/>
            <person name="Gilbert D."/>
            <person name="Parida L."/>
            <person name="Kuhn D.N."/>
        </authorList>
    </citation>
    <scope>NUCLEOTIDE SEQUENCE [LARGE SCALE GENOMIC DNA]</scope>
    <source>
        <strain evidence="2">cv. Matina 1-6</strain>
    </source>
</reference>
<dbReference type="AlphaFoldDB" id="A0A061GX44"/>
<organism evidence="1 2">
    <name type="scientific">Theobroma cacao</name>
    <name type="common">Cacao</name>
    <name type="synonym">Cocoa</name>
    <dbReference type="NCBI Taxonomy" id="3641"/>
    <lineage>
        <taxon>Eukaryota</taxon>
        <taxon>Viridiplantae</taxon>
        <taxon>Streptophyta</taxon>
        <taxon>Embryophyta</taxon>
        <taxon>Tracheophyta</taxon>
        <taxon>Spermatophyta</taxon>
        <taxon>Magnoliopsida</taxon>
        <taxon>eudicotyledons</taxon>
        <taxon>Gunneridae</taxon>
        <taxon>Pentapetalae</taxon>
        <taxon>rosids</taxon>
        <taxon>malvids</taxon>
        <taxon>Malvales</taxon>
        <taxon>Malvaceae</taxon>
        <taxon>Byttnerioideae</taxon>
        <taxon>Theobroma</taxon>
    </lineage>
</organism>
<gene>
    <name evidence="1" type="ORF">TCM_041638</name>
</gene>
<protein>
    <submittedName>
        <fullName evidence="1">Uncharacterized protein</fullName>
    </submittedName>
</protein>
<name>A0A061GX44_THECC</name>
<keyword evidence="2" id="KW-1185">Reference proteome</keyword>
<dbReference type="EMBL" id="CM001887">
    <property type="protein sequence ID" value="EOY33742.1"/>
    <property type="molecule type" value="Genomic_DNA"/>
</dbReference>
<sequence length="92" mass="10197">MEMTEPSLLLDDQVLAANKNVGVAPSNSNRRISNQESLLAVGTMRVLCSIESPRERMGLKDVVVVVELCAIRRNYLGNDASDMIRLPNLNRN</sequence>
<evidence type="ECO:0000313" key="1">
    <source>
        <dbReference type="EMBL" id="EOY33742.1"/>
    </source>
</evidence>
<evidence type="ECO:0000313" key="2">
    <source>
        <dbReference type="Proteomes" id="UP000026915"/>
    </source>
</evidence>